<sequence length="190" mass="20458">MTLLILGVLIWAFAHWIKRLAPDLRQSMTAKMGEASKGVITAALVLSIVLMVVGYRGADSDQVWYPPSFFGHINNLLMLLAFYVFGASAAKPAKVWLGTKLRHPQLTAVKIWAVAHLLANGDLASIILFGGMLAWAVISVILINRAEGPWTPPAQAPAKKEIVLVVITLVLFSVVAGIHAWLGVNPFGGV</sequence>
<dbReference type="AlphaFoldDB" id="A0A1I6GF33"/>
<feature type="transmembrane region" description="Helical" evidence="5">
    <location>
        <begin position="123"/>
        <end position="142"/>
    </location>
</feature>
<dbReference type="EMBL" id="FOYO01000001">
    <property type="protein sequence ID" value="SFR40796.1"/>
    <property type="molecule type" value="Genomic_DNA"/>
</dbReference>
<evidence type="ECO:0000313" key="8">
    <source>
        <dbReference type="Proteomes" id="UP000199658"/>
    </source>
</evidence>
<evidence type="ECO:0000259" key="6">
    <source>
        <dbReference type="Pfam" id="PF07298"/>
    </source>
</evidence>
<feature type="transmembrane region" description="Helical" evidence="5">
    <location>
        <begin position="69"/>
        <end position="90"/>
    </location>
</feature>
<comment type="subcellular location">
    <subcellularLocation>
        <location evidence="1">Membrane</location>
        <topology evidence="1">Multi-pass membrane protein</topology>
    </subcellularLocation>
</comment>
<evidence type="ECO:0000256" key="3">
    <source>
        <dbReference type="ARBA" id="ARBA00022989"/>
    </source>
</evidence>
<feature type="transmembrane region" description="Helical" evidence="5">
    <location>
        <begin position="38"/>
        <end position="57"/>
    </location>
</feature>
<dbReference type="InterPro" id="IPR009915">
    <property type="entry name" value="NnrU_dom"/>
</dbReference>
<evidence type="ECO:0000256" key="2">
    <source>
        <dbReference type="ARBA" id="ARBA00022692"/>
    </source>
</evidence>
<keyword evidence="4 5" id="KW-0472">Membrane</keyword>
<dbReference type="Proteomes" id="UP000199658">
    <property type="component" value="Unassembled WGS sequence"/>
</dbReference>
<gene>
    <name evidence="7" type="ORF">SAMN04488002_1373</name>
</gene>
<feature type="transmembrane region" description="Helical" evidence="5">
    <location>
        <begin position="162"/>
        <end position="182"/>
    </location>
</feature>
<name>A0A1I6GF33_9RHOB</name>
<dbReference type="OrthoDB" id="5293641at2"/>
<protein>
    <submittedName>
        <fullName evidence="7">Uncharacterized membrane protein</fullName>
    </submittedName>
</protein>
<feature type="domain" description="NnrU" evidence="6">
    <location>
        <begin position="3"/>
        <end position="186"/>
    </location>
</feature>
<keyword evidence="8" id="KW-1185">Reference proteome</keyword>
<organism evidence="7 8">
    <name type="scientific">Litoreibacter janthinus</name>
    <dbReference type="NCBI Taxonomy" id="670154"/>
    <lineage>
        <taxon>Bacteria</taxon>
        <taxon>Pseudomonadati</taxon>
        <taxon>Pseudomonadota</taxon>
        <taxon>Alphaproteobacteria</taxon>
        <taxon>Rhodobacterales</taxon>
        <taxon>Roseobacteraceae</taxon>
        <taxon>Litoreibacter</taxon>
    </lineage>
</organism>
<proteinExistence type="predicted"/>
<dbReference type="GO" id="GO:0016020">
    <property type="term" value="C:membrane"/>
    <property type="evidence" value="ECO:0007669"/>
    <property type="project" value="UniProtKB-SubCell"/>
</dbReference>
<keyword evidence="3 5" id="KW-1133">Transmembrane helix</keyword>
<evidence type="ECO:0000256" key="4">
    <source>
        <dbReference type="ARBA" id="ARBA00023136"/>
    </source>
</evidence>
<evidence type="ECO:0000256" key="5">
    <source>
        <dbReference type="SAM" id="Phobius"/>
    </source>
</evidence>
<reference evidence="8" key="1">
    <citation type="submission" date="2016-10" db="EMBL/GenBank/DDBJ databases">
        <authorList>
            <person name="Varghese N."/>
            <person name="Submissions S."/>
        </authorList>
    </citation>
    <scope>NUCLEOTIDE SEQUENCE [LARGE SCALE GENOMIC DNA]</scope>
    <source>
        <strain evidence="8">DSM 26921</strain>
    </source>
</reference>
<keyword evidence="2 5" id="KW-0812">Transmembrane</keyword>
<dbReference type="RefSeq" id="WP_090214150.1">
    <property type="nucleotide sequence ID" value="NZ_FOYO01000001.1"/>
</dbReference>
<dbReference type="Pfam" id="PF07298">
    <property type="entry name" value="NnrU"/>
    <property type="match status" value="1"/>
</dbReference>
<evidence type="ECO:0000256" key="1">
    <source>
        <dbReference type="ARBA" id="ARBA00004141"/>
    </source>
</evidence>
<evidence type="ECO:0000313" key="7">
    <source>
        <dbReference type="EMBL" id="SFR40796.1"/>
    </source>
</evidence>
<dbReference type="STRING" id="670154.SAMN04488002_1373"/>
<accession>A0A1I6GF33</accession>